<evidence type="ECO:0000256" key="1">
    <source>
        <dbReference type="SAM" id="Phobius"/>
    </source>
</evidence>
<dbReference type="EMBL" id="GALA01000056">
    <property type="protein sequence ID" value="JAA94796.1"/>
    <property type="molecule type" value="mRNA"/>
</dbReference>
<reference evidence="2" key="1">
    <citation type="journal article" date="2013" name="BMC Genomics">
        <title>A deep insight into the sialotranscriptome of the mosquito, Psorophora albipes.</title>
        <authorList>
            <person name="Chagas A.C."/>
            <person name="Calvo E."/>
            <person name="Rios-Velasquez C.M."/>
            <person name="Pessoa F.A."/>
            <person name="Medeiros J.F."/>
            <person name="Ribeiro J.M."/>
        </authorList>
    </citation>
    <scope>NUCLEOTIDE SEQUENCE</scope>
</reference>
<sequence>MVVENGRTVADVVVVVVINVVVAAAAVADAPRRRITRLLIAALVLGAVATQVANFAAAVAALVPGGAVPRDVATLVAVVARHVHVPVALLRAVAGQMTALVAVVAARVIGREAAVTRNVAASVTAVAPVQILLAVTCKVAHLVAFVALFATATATAEFATWSAGPAATTTTANVLAVAGIMSRPVALEARISRHFF</sequence>
<keyword evidence="1" id="KW-0812">Transmembrane</keyword>
<feature type="transmembrane region" description="Helical" evidence="1">
    <location>
        <begin position="12"/>
        <end position="31"/>
    </location>
</feature>
<feature type="transmembrane region" description="Helical" evidence="1">
    <location>
        <begin position="131"/>
        <end position="152"/>
    </location>
</feature>
<feature type="transmembrane region" description="Helical" evidence="1">
    <location>
        <begin position="158"/>
        <end position="181"/>
    </location>
</feature>
<proteinExistence type="evidence at transcript level"/>
<feature type="transmembrane region" description="Helical" evidence="1">
    <location>
        <begin position="83"/>
        <end position="110"/>
    </location>
</feature>
<organism evidence="2">
    <name type="scientific">Psorophora albipes</name>
    <dbReference type="NCBI Taxonomy" id="869069"/>
    <lineage>
        <taxon>Eukaryota</taxon>
        <taxon>Metazoa</taxon>
        <taxon>Ecdysozoa</taxon>
        <taxon>Arthropoda</taxon>
        <taxon>Hexapoda</taxon>
        <taxon>Insecta</taxon>
        <taxon>Pterygota</taxon>
        <taxon>Neoptera</taxon>
        <taxon>Endopterygota</taxon>
        <taxon>Diptera</taxon>
        <taxon>Nematocera</taxon>
        <taxon>Culicoidea</taxon>
        <taxon>Culicidae</taxon>
        <taxon>Culicinae</taxon>
        <taxon>Aedini</taxon>
        <taxon>Psorophora</taxon>
    </lineage>
</organism>
<accession>T1DJU3</accession>
<feature type="transmembrane region" description="Helical" evidence="1">
    <location>
        <begin position="38"/>
        <end position="63"/>
    </location>
</feature>
<dbReference type="AlphaFoldDB" id="T1DJU3"/>
<evidence type="ECO:0000313" key="2">
    <source>
        <dbReference type="EMBL" id="JAA94796.1"/>
    </source>
</evidence>
<protein>
    <submittedName>
        <fullName evidence="2">Uncharacterized protein</fullName>
    </submittedName>
</protein>
<name>T1DJU3_9DIPT</name>
<keyword evidence="1" id="KW-1133">Transmembrane helix</keyword>
<feature type="non-terminal residue" evidence="2">
    <location>
        <position position="196"/>
    </location>
</feature>
<keyword evidence="1" id="KW-0472">Membrane</keyword>